<dbReference type="EMBL" id="CM047944">
    <property type="protein sequence ID" value="KAI9899651.1"/>
    <property type="molecule type" value="Genomic_DNA"/>
</dbReference>
<evidence type="ECO:0000313" key="1">
    <source>
        <dbReference type="EMBL" id="KAI9899651.1"/>
    </source>
</evidence>
<evidence type="ECO:0000313" key="2">
    <source>
        <dbReference type="Proteomes" id="UP001163324"/>
    </source>
</evidence>
<name>A0ACC0V0B3_9HYPO</name>
<accession>A0ACC0V0B3</accession>
<organism evidence="1 2">
    <name type="scientific">Trichothecium roseum</name>
    <dbReference type="NCBI Taxonomy" id="47278"/>
    <lineage>
        <taxon>Eukaryota</taxon>
        <taxon>Fungi</taxon>
        <taxon>Dikarya</taxon>
        <taxon>Ascomycota</taxon>
        <taxon>Pezizomycotina</taxon>
        <taxon>Sordariomycetes</taxon>
        <taxon>Hypocreomycetidae</taxon>
        <taxon>Hypocreales</taxon>
        <taxon>Hypocreales incertae sedis</taxon>
        <taxon>Trichothecium</taxon>
    </lineage>
</organism>
<gene>
    <name evidence="1" type="ORF">N3K66_006112</name>
</gene>
<sequence>MAVVRHYYQTPGHVIAAGIALSLLDIAVVSMRFASRIKSKQSLKADDWLLLPATILTVGVGVCLVVGVTKEAFGYREYPTSMENPSMEALAQMSMSIKLEWSISLILPIALGCTKASFIFFYRRLFAIKPSVNRFLWGMVVFIWCWTLAFFLATLLCCKVMTVAIWKPISEMAQCKFFLEILMGFCITGFVTDLVIIAIPIPLIMSLKLGTPQKIITCVSFFLGTVTVACALARLIVSVEFVKQAGDPENDHILNITLYVYWAMVEASIGVFAACLPTLQALLRRWAGWEILSSRVRSMLSSNNEETSSGFDPASKPSIGSRGLRPIDVEAVNGAGKPRKGSLPDEDQRSENNSYSASQV</sequence>
<dbReference type="Proteomes" id="UP001163324">
    <property type="component" value="Chromosome 5"/>
</dbReference>
<protein>
    <submittedName>
        <fullName evidence="1">Uncharacterized protein</fullName>
    </submittedName>
</protein>
<keyword evidence="2" id="KW-1185">Reference proteome</keyword>
<proteinExistence type="predicted"/>
<reference evidence="1" key="1">
    <citation type="submission" date="2022-10" db="EMBL/GenBank/DDBJ databases">
        <title>Complete Genome of Trichothecium roseum strain YXFP-22015, a Plant Pathogen Isolated from Citrus.</title>
        <authorList>
            <person name="Wang Y."/>
            <person name="Zhu L."/>
        </authorList>
    </citation>
    <scope>NUCLEOTIDE SEQUENCE</scope>
    <source>
        <strain evidence="1">YXFP-22015</strain>
    </source>
</reference>
<comment type="caution">
    <text evidence="1">The sequence shown here is derived from an EMBL/GenBank/DDBJ whole genome shotgun (WGS) entry which is preliminary data.</text>
</comment>